<dbReference type="AlphaFoldDB" id="A0A9J6CY52"/>
<reference evidence="2" key="2">
    <citation type="submission" date="2021-09" db="EMBL/GenBank/DDBJ databases">
        <authorList>
            <person name="Jia N."/>
            <person name="Wang J."/>
            <person name="Shi W."/>
            <person name="Du L."/>
            <person name="Sun Y."/>
            <person name="Zhan W."/>
            <person name="Jiang J."/>
            <person name="Wang Q."/>
            <person name="Zhang B."/>
            <person name="Ji P."/>
            <person name="Sakyi L.B."/>
            <person name="Cui X."/>
            <person name="Yuan T."/>
            <person name="Jiang B."/>
            <person name="Yang W."/>
            <person name="Lam T.T.-Y."/>
            <person name="Chang Q."/>
            <person name="Ding S."/>
            <person name="Wang X."/>
            <person name="Zhu J."/>
            <person name="Ruan X."/>
            <person name="Zhao L."/>
            <person name="Wei J."/>
            <person name="Que T."/>
            <person name="Du C."/>
            <person name="Cheng J."/>
            <person name="Dai P."/>
            <person name="Han X."/>
            <person name="Huang E."/>
            <person name="Gao Y."/>
            <person name="Liu J."/>
            <person name="Shao H."/>
            <person name="Ye R."/>
            <person name="Li L."/>
            <person name="Wei W."/>
            <person name="Wang X."/>
            <person name="Wang C."/>
            <person name="Huo Q."/>
            <person name="Li W."/>
            <person name="Guo W."/>
            <person name="Chen H."/>
            <person name="Chen S."/>
            <person name="Zhou L."/>
            <person name="Zhou L."/>
            <person name="Ni X."/>
            <person name="Tian J."/>
            <person name="Zhou Y."/>
            <person name="Sheng Y."/>
            <person name="Liu T."/>
            <person name="Pan Y."/>
            <person name="Xia L."/>
            <person name="Li J."/>
            <person name="Zhao F."/>
            <person name="Cao W."/>
        </authorList>
    </citation>
    <scope>NUCLEOTIDE SEQUENCE</scope>
    <source>
        <strain evidence="2">Rmic-2018</strain>
        <tissue evidence="2">Larvae</tissue>
    </source>
</reference>
<dbReference type="EMBL" id="JABSTU010004644">
    <property type="protein sequence ID" value="KAH7957999.1"/>
    <property type="molecule type" value="Genomic_DNA"/>
</dbReference>
<proteinExistence type="predicted"/>
<gene>
    <name evidence="2" type="ORF">HPB51_028016</name>
</gene>
<evidence type="ECO:0000313" key="2">
    <source>
        <dbReference type="EMBL" id="KAH7957999.1"/>
    </source>
</evidence>
<keyword evidence="3" id="KW-1185">Reference proteome</keyword>
<name>A0A9J6CY52_RHIMP</name>
<accession>A0A9J6CY52</accession>
<sequence>MFQQPFYSQMLFLMTLLSSLRGDPPEAHLLSRWPTNKAASISTSDPESRLAHALGAVSFPLSPKNNLESDADSAAECRCECTSVCVPLSFVPPANDADSAGEFRCHHKTVAASPPHLSANNLASDTHATPGASVAILKQLPPNTVANDAGLTPAQEQSTMPAAFMFGGSTTPTLSMLHRENSELRKKKRRLKQEV</sequence>
<keyword evidence="1" id="KW-0732">Signal</keyword>
<organism evidence="2 3">
    <name type="scientific">Rhipicephalus microplus</name>
    <name type="common">Cattle tick</name>
    <name type="synonym">Boophilus microplus</name>
    <dbReference type="NCBI Taxonomy" id="6941"/>
    <lineage>
        <taxon>Eukaryota</taxon>
        <taxon>Metazoa</taxon>
        <taxon>Ecdysozoa</taxon>
        <taxon>Arthropoda</taxon>
        <taxon>Chelicerata</taxon>
        <taxon>Arachnida</taxon>
        <taxon>Acari</taxon>
        <taxon>Parasitiformes</taxon>
        <taxon>Ixodida</taxon>
        <taxon>Ixodoidea</taxon>
        <taxon>Ixodidae</taxon>
        <taxon>Rhipicephalinae</taxon>
        <taxon>Rhipicephalus</taxon>
        <taxon>Boophilus</taxon>
    </lineage>
</organism>
<comment type="caution">
    <text evidence="2">The sequence shown here is derived from an EMBL/GenBank/DDBJ whole genome shotgun (WGS) entry which is preliminary data.</text>
</comment>
<evidence type="ECO:0000313" key="3">
    <source>
        <dbReference type="Proteomes" id="UP000821866"/>
    </source>
</evidence>
<reference evidence="2" key="1">
    <citation type="journal article" date="2020" name="Cell">
        <title>Large-Scale Comparative Analyses of Tick Genomes Elucidate Their Genetic Diversity and Vector Capacities.</title>
        <authorList>
            <consortium name="Tick Genome and Microbiome Consortium (TIGMIC)"/>
            <person name="Jia N."/>
            <person name="Wang J."/>
            <person name="Shi W."/>
            <person name="Du L."/>
            <person name="Sun Y."/>
            <person name="Zhan W."/>
            <person name="Jiang J.F."/>
            <person name="Wang Q."/>
            <person name="Zhang B."/>
            <person name="Ji P."/>
            <person name="Bell-Sakyi L."/>
            <person name="Cui X.M."/>
            <person name="Yuan T.T."/>
            <person name="Jiang B.G."/>
            <person name="Yang W.F."/>
            <person name="Lam T.T."/>
            <person name="Chang Q.C."/>
            <person name="Ding S.J."/>
            <person name="Wang X.J."/>
            <person name="Zhu J.G."/>
            <person name="Ruan X.D."/>
            <person name="Zhao L."/>
            <person name="Wei J.T."/>
            <person name="Ye R.Z."/>
            <person name="Que T.C."/>
            <person name="Du C.H."/>
            <person name="Zhou Y.H."/>
            <person name="Cheng J.X."/>
            <person name="Dai P.F."/>
            <person name="Guo W.B."/>
            <person name="Han X.H."/>
            <person name="Huang E.J."/>
            <person name="Li L.F."/>
            <person name="Wei W."/>
            <person name="Gao Y.C."/>
            <person name="Liu J.Z."/>
            <person name="Shao H.Z."/>
            <person name="Wang X."/>
            <person name="Wang C.C."/>
            <person name="Yang T.C."/>
            <person name="Huo Q.B."/>
            <person name="Li W."/>
            <person name="Chen H.Y."/>
            <person name="Chen S.E."/>
            <person name="Zhou L.G."/>
            <person name="Ni X.B."/>
            <person name="Tian J.H."/>
            <person name="Sheng Y."/>
            <person name="Liu T."/>
            <person name="Pan Y.S."/>
            <person name="Xia L.Y."/>
            <person name="Li J."/>
            <person name="Zhao F."/>
            <person name="Cao W.C."/>
        </authorList>
    </citation>
    <scope>NUCLEOTIDE SEQUENCE</scope>
    <source>
        <strain evidence="2">Rmic-2018</strain>
    </source>
</reference>
<dbReference type="Proteomes" id="UP000821866">
    <property type="component" value="Unassembled WGS sequence"/>
</dbReference>
<evidence type="ECO:0008006" key="4">
    <source>
        <dbReference type="Google" id="ProtNLM"/>
    </source>
</evidence>
<evidence type="ECO:0000256" key="1">
    <source>
        <dbReference type="SAM" id="SignalP"/>
    </source>
</evidence>
<protein>
    <recommendedName>
        <fullName evidence="4">Secreted protein</fullName>
    </recommendedName>
</protein>
<feature type="signal peptide" evidence="1">
    <location>
        <begin position="1"/>
        <end position="22"/>
    </location>
</feature>
<feature type="chain" id="PRO_5039909672" description="Secreted protein" evidence="1">
    <location>
        <begin position="23"/>
        <end position="195"/>
    </location>
</feature>